<evidence type="ECO:0000256" key="1">
    <source>
        <dbReference type="SAM" id="MobiDB-lite"/>
    </source>
</evidence>
<keyword evidence="2" id="KW-0472">Membrane</keyword>
<keyword evidence="3" id="KW-0150">Chloroplast</keyword>
<reference evidence="3" key="2">
    <citation type="journal article" date="2019" name="Mol. Phylogenet. Evol.">
        <title>Reassessment of the classification of bryopsidales (chlorophyta) based on chloroplast phylogenomic analyses.</title>
        <authorList>
            <person name="Cremen M.C."/>
            <person name="Leliaert F."/>
            <person name="West J."/>
            <person name="Lam D.W."/>
            <person name="Shimada S."/>
            <person name="Lopez-Bautista J.M."/>
            <person name="Verbruggen H."/>
        </authorList>
    </citation>
    <scope>NUCLEOTIDE SEQUENCE</scope>
</reference>
<keyword evidence="2" id="KW-0812">Transmembrane</keyword>
<evidence type="ECO:0000256" key="2">
    <source>
        <dbReference type="SAM" id="Phobius"/>
    </source>
</evidence>
<evidence type="ECO:0000313" key="3">
    <source>
        <dbReference type="EMBL" id="AYC64336.1"/>
    </source>
</evidence>
<accession>A0A386AY09</accession>
<name>A0A386AY09_9CHLO</name>
<organism evidence="3">
    <name type="scientific">Pseudochlorodesmis sp. HV01306a</name>
    <dbReference type="NCBI Taxonomy" id="2358488"/>
    <lineage>
        <taxon>Eukaryota</taxon>
        <taxon>Viridiplantae</taxon>
        <taxon>Chlorophyta</taxon>
        <taxon>core chlorophytes</taxon>
        <taxon>Ulvophyceae</taxon>
        <taxon>TCBD clade</taxon>
        <taxon>Bryopsidales</taxon>
        <taxon>Bryopsidineae</taxon>
        <taxon>Bryopsidaceae</taxon>
        <taxon>Pseudochlorodesmis</taxon>
    </lineage>
</organism>
<feature type="region of interest" description="Disordered" evidence="1">
    <location>
        <begin position="1"/>
        <end position="25"/>
    </location>
</feature>
<gene>
    <name evidence="3" type="primary">orf107</name>
</gene>
<proteinExistence type="predicted"/>
<feature type="transmembrane region" description="Helical" evidence="2">
    <location>
        <begin position="59"/>
        <end position="78"/>
    </location>
</feature>
<keyword evidence="2" id="KW-1133">Transmembrane helix</keyword>
<dbReference type="AlphaFoldDB" id="A0A386AY09"/>
<keyword evidence="3" id="KW-0934">Plastid</keyword>
<sequence length="107" mass="11278">MHANNLQNRNPFLASTSAGTSSEVTRNLTERYSAVEQFNTYSATSAATSVATTSAGGGSGWLIGLLILASLSVAGVIYKSNKVSNLNMSKSNKSEGIYEDARDVKLL</sequence>
<protein>
    <submittedName>
        <fullName evidence="3">Uncharacterized protein</fullName>
    </submittedName>
</protein>
<reference evidence="3" key="1">
    <citation type="submission" date="2018-07" db="EMBL/GenBank/DDBJ databases">
        <authorList>
            <person name="Quirk P.G."/>
            <person name="Krulwich T.A."/>
        </authorList>
    </citation>
    <scope>NUCLEOTIDE SEQUENCE</scope>
</reference>
<geneLocation type="chloroplast" evidence="3"/>
<dbReference type="EMBL" id="MH591094">
    <property type="protein sequence ID" value="AYC64336.1"/>
    <property type="molecule type" value="Genomic_DNA"/>
</dbReference>